<sequence length="71" mass="7878">MIRGGQIDSNPWRNGSHEKNGDLANWVILGKMVKGVGGAMDRGLETWRCRRGKIEITTSFTVGPHLLKENS</sequence>
<reference evidence="2 3" key="1">
    <citation type="submission" date="2016-09" db="EMBL/GenBank/DDBJ databases">
        <title>Complete genome sequence of the Lysinibacillus sphaericus LMG 22257, a specie of Bacillus with ureolytic activity that can effectively biodeposit calcium carbonate.</title>
        <authorList>
            <person name="Yan W."/>
        </authorList>
    </citation>
    <scope>NUCLEOTIDE SEQUENCE [LARGE SCALE GENOMIC DNA]</scope>
    <source>
        <strain evidence="2 3">LMG 22257</strain>
    </source>
</reference>
<dbReference type="EMBL" id="CP017560">
    <property type="protein sequence ID" value="AOV07539.1"/>
    <property type="molecule type" value="Genomic_DNA"/>
</dbReference>
<dbReference type="Proteomes" id="UP000185746">
    <property type="component" value="Chromosome"/>
</dbReference>
<gene>
    <name evidence="2" type="ORF">BI350_08335</name>
</gene>
<feature type="region of interest" description="Disordered" evidence="1">
    <location>
        <begin position="1"/>
        <end position="20"/>
    </location>
</feature>
<evidence type="ECO:0000313" key="3">
    <source>
        <dbReference type="Proteomes" id="UP000185746"/>
    </source>
</evidence>
<proteinExistence type="predicted"/>
<keyword evidence="3" id="KW-1185">Reference proteome</keyword>
<evidence type="ECO:0000313" key="2">
    <source>
        <dbReference type="EMBL" id="AOV07539.1"/>
    </source>
</evidence>
<dbReference type="KEGG" id="surl:BI350_08335"/>
<dbReference type="AlphaFoldDB" id="A0A1D8JFQ4"/>
<name>A0A1D8JFQ4_9BACL</name>
<accession>A0A1D8JFQ4</accession>
<evidence type="ECO:0000256" key="1">
    <source>
        <dbReference type="SAM" id="MobiDB-lite"/>
    </source>
</evidence>
<dbReference type="Gene3D" id="3.40.1080.10">
    <property type="entry name" value="Glutaconate Coenzyme A-transferase"/>
    <property type="match status" value="1"/>
</dbReference>
<protein>
    <submittedName>
        <fullName evidence="2">Uncharacterized protein</fullName>
    </submittedName>
</protein>
<organism evidence="2 3">
    <name type="scientific">Sporosarcina ureilytica</name>
    <dbReference type="NCBI Taxonomy" id="298596"/>
    <lineage>
        <taxon>Bacteria</taxon>
        <taxon>Bacillati</taxon>
        <taxon>Bacillota</taxon>
        <taxon>Bacilli</taxon>
        <taxon>Bacillales</taxon>
        <taxon>Caryophanaceae</taxon>
        <taxon>Sporosarcina</taxon>
    </lineage>
</organism>